<dbReference type="EMBL" id="UINC01144952">
    <property type="protein sequence ID" value="SVD34785.1"/>
    <property type="molecule type" value="Genomic_DNA"/>
</dbReference>
<dbReference type="GO" id="GO:0015421">
    <property type="term" value="F:ABC-type oligopeptide transporter activity"/>
    <property type="evidence" value="ECO:0007669"/>
    <property type="project" value="TreeGrafter"/>
</dbReference>
<evidence type="ECO:0000313" key="2">
    <source>
        <dbReference type="EMBL" id="SVD34785.1"/>
    </source>
</evidence>
<feature type="domain" description="ABC transporter" evidence="1">
    <location>
        <begin position="8"/>
        <end position="47"/>
    </location>
</feature>
<accession>A0A382ULR2</accession>
<dbReference type="Pfam" id="PF00005">
    <property type="entry name" value="ABC_tran"/>
    <property type="match status" value="1"/>
</dbReference>
<dbReference type="SUPFAM" id="SSF52540">
    <property type="entry name" value="P-loop containing nucleoside triphosphate hydrolases"/>
    <property type="match status" value="1"/>
</dbReference>
<dbReference type="GO" id="GO:0005524">
    <property type="term" value="F:ATP binding"/>
    <property type="evidence" value="ECO:0007669"/>
    <property type="project" value="InterPro"/>
</dbReference>
<dbReference type="PANTHER" id="PTHR43394">
    <property type="entry name" value="ATP-DEPENDENT PERMEASE MDL1, MITOCHONDRIAL"/>
    <property type="match status" value="1"/>
</dbReference>
<dbReference type="PANTHER" id="PTHR43394:SF1">
    <property type="entry name" value="ATP-BINDING CASSETTE SUB-FAMILY B MEMBER 10, MITOCHONDRIAL"/>
    <property type="match status" value="1"/>
</dbReference>
<dbReference type="GO" id="GO:0016887">
    <property type="term" value="F:ATP hydrolysis activity"/>
    <property type="evidence" value="ECO:0007669"/>
    <property type="project" value="InterPro"/>
</dbReference>
<dbReference type="InterPro" id="IPR039421">
    <property type="entry name" value="Type_1_exporter"/>
</dbReference>
<dbReference type="InterPro" id="IPR027417">
    <property type="entry name" value="P-loop_NTPase"/>
</dbReference>
<organism evidence="2">
    <name type="scientific">marine metagenome</name>
    <dbReference type="NCBI Taxonomy" id="408172"/>
    <lineage>
        <taxon>unclassified sequences</taxon>
        <taxon>metagenomes</taxon>
        <taxon>ecological metagenomes</taxon>
    </lineage>
</organism>
<sequence>IQDLEQGYDTVIGERGVKLSGGQAQRLCLARALVKNPQILVLDEATSALDSHSEKLIQKSIDDLQGQKTIISVAHRFSTIKHAHCIYYLDSGKILECGTYEELISKKESNFYRASKLQGT</sequence>
<name>A0A382ULR2_9ZZZZ</name>
<feature type="non-terminal residue" evidence="2">
    <location>
        <position position="1"/>
    </location>
</feature>
<dbReference type="AlphaFoldDB" id="A0A382ULR2"/>
<evidence type="ECO:0000259" key="1">
    <source>
        <dbReference type="Pfam" id="PF00005"/>
    </source>
</evidence>
<proteinExistence type="predicted"/>
<protein>
    <recommendedName>
        <fullName evidence="1">ABC transporter domain-containing protein</fullName>
    </recommendedName>
</protein>
<reference evidence="2" key="1">
    <citation type="submission" date="2018-05" db="EMBL/GenBank/DDBJ databases">
        <authorList>
            <person name="Lanie J.A."/>
            <person name="Ng W.-L."/>
            <person name="Kazmierczak K.M."/>
            <person name="Andrzejewski T.M."/>
            <person name="Davidsen T.M."/>
            <person name="Wayne K.J."/>
            <person name="Tettelin H."/>
            <person name="Glass J.I."/>
            <person name="Rusch D."/>
            <person name="Podicherti R."/>
            <person name="Tsui H.-C.T."/>
            <person name="Winkler M.E."/>
        </authorList>
    </citation>
    <scope>NUCLEOTIDE SEQUENCE</scope>
</reference>
<dbReference type="InterPro" id="IPR003439">
    <property type="entry name" value="ABC_transporter-like_ATP-bd"/>
</dbReference>
<dbReference type="Gene3D" id="3.40.50.300">
    <property type="entry name" value="P-loop containing nucleotide triphosphate hydrolases"/>
    <property type="match status" value="1"/>
</dbReference>
<gene>
    <name evidence="2" type="ORF">METZ01_LOCUS387639</name>
</gene>